<reference evidence="2 3" key="2">
    <citation type="submission" date="2018-11" db="EMBL/GenBank/DDBJ databases">
        <authorList>
            <consortium name="Pathogen Informatics"/>
        </authorList>
    </citation>
    <scope>NUCLEOTIDE SEQUENCE [LARGE SCALE GENOMIC DNA]</scope>
</reference>
<dbReference type="EMBL" id="UYRR01000018">
    <property type="protein sequence ID" value="VDK17342.1"/>
    <property type="molecule type" value="Genomic_DNA"/>
</dbReference>
<dbReference type="AlphaFoldDB" id="A0A0M3IY47"/>
<proteinExistence type="predicted"/>
<dbReference type="OrthoDB" id="5798700at2759"/>
<name>A0A0M3IY47_ANISI</name>
<protein>
    <submittedName>
        <fullName evidence="4">Ovule protein</fullName>
    </submittedName>
</protein>
<evidence type="ECO:0000313" key="2">
    <source>
        <dbReference type="EMBL" id="VDK17342.1"/>
    </source>
</evidence>
<accession>A0A0M3IY47</accession>
<dbReference type="Proteomes" id="UP000267096">
    <property type="component" value="Unassembled WGS sequence"/>
</dbReference>
<sequence length="96" mass="11549">MIHVFNSPIDPSSMSEFQRPKKSGESLFKSDSNKRKITYTEDGRRVIDGKVEMEQKPNELWSVALTRSVVGDWKDKCDERLVERRWNFWEYRKNFF</sequence>
<gene>
    <name evidence="2" type="ORF">ASIM_LOCUS76</name>
</gene>
<evidence type="ECO:0000313" key="4">
    <source>
        <dbReference type="WBParaSite" id="ASIM_0000016101-mRNA-1"/>
    </source>
</evidence>
<dbReference type="WBParaSite" id="ASIM_0000016101-mRNA-1">
    <property type="protein sequence ID" value="ASIM_0000016101-mRNA-1"/>
    <property type="gene ID" value="ASIM_0000016101"/>
</dbReference>
<dbReference type="PANTHER" id="PTHR38608:SF3">
    <property type="entry name" value="TNP_DDE_DOM DOMAIN-CONTAINING PROTEIN"/>
    <property type="match status" value="1"/>
</dbReference>
<evidence type="ECO:0000256" key="1">
    <source>
        <dbReference type="SAM" id="MobiDB-lite"/>
    </source>
</evidence>
<organism evidence="4">
    <name type="scientific">Anisakis simplex</name>
    <name type="common">Herring worm</name>
    <dbReference type="NCBI Taxonomy" id="6269"/>
    <lineage>
        <taxon>Eukaryota</taxon>
        <taxon>Metazoa</taxon>
        <taxon>Ecdysozoa</taxon>
        <taxon>Nematoda</taxon>
        <taxon>Chromadorea</taxon>
        <taxon>Rhabditida</taxon>
        <taxon>Spirurina</taxon>
        <taxon>Ascaridomorpha</taxon>
        <taxon>Ascaridoidea</taxon>
        <taxon>Anisakidae</taxon>
        <taxon>Anisakis</taxon>
        <taxon>Anisakis simplex complex</taxon>
    </lineage>
</organism>
<dbReference type="PANTHER" id="PTHR38608">
    <property type="entry name" value="PROTEIN CBG07207"/>
    <property type="match status" value="1"/>
</dbReference>
<reference evidence="4" key="1">
    <citation type="submission" date="2017-02" db="UniProtKB">
        <authorList>
            <consortium name="WormBaseParasite"/>
        </authorList>
    </citation>
    <scope>IDENTIFICATION</scope>
</reference>
<keyword evidence="3" id="KW-1185">Reference proteome</keyword>
<feature type="region of interest" description="Disordered" evidence="1">
    <location>
        <begin position="1"/>
        <end position="30"/>
    </location>
</feature>
<evidence type="ECO:0000313" key="3">
    <source>
        <dbReference type="Proteomes" id="UP000267096"/>
    </source>
</evidence>